<gene>
    <name evidence="13" type="ORF">V6N11_077026</name>
</gene>
<keyword evidence="6" id="KW-0472">Membrane</keyword>
<keyword evidence="3" id="KW-0812">Transmembrane</keyword>
<evidence type="ECO:0000256" key="10">
    <source>
        <dbReference type="SAM" id="SignalP"/>
    </source>
</evidence>
<keyword evidence="14" id="KW-1185">Reference proteome</keyword>
<proteinExistence type="predicted"/>
<evidence type="ECO:0000256" key="5">
    <source>
        <dbReference type="ARBA" id="ARBA00022989"/>
    </source>
</evidence>
<dbReference type="EC" id="2.7.11.1" evidence="2"/>
<comment type="catalytic activity">
    <reaction evidence="9">
        <text>L-seryl-[protein] + ATP = O-phospho-L-seryl-[protein] + ADP + H(+)</text>
        <dbReference type="Rhea" id="RHEA:17989"/>
        <dbReference type="Rhea" id="RHEA-COMP:9863"/>
        <dbReference type="Rhea" id="RHEA-COMP:11604"/>
        <dbReference type="ChEBI" id="CHEBI:15378"/>
        <dbReference type="ChEBI" id="CHEBI:29999"/>
        <dbReference type="ChEBI" id="CHEBI:30616"/>
        <dbReference type="ChEBI" id="CHEBI:83421"/>
        <dbReference type="ChEBI" id="CHEBI:456216"/>
        <dbReference type="EC" id="2.7.11.1"/>
    </reaction>
</comment>
<evidence type="ECO:0000256" key="6">
    <source>
        <dbReference type="ARBA" id="ARBA00023136"/>
    </source>
</evidence>
<evidence type="ECO:0000256" key="4">
    <source>
        <dbReference type="ARBA" id="ARBA00022729"/>
    </source>
</evidence>
<protein>
    <recommendedName>
        <fullName evidence="2">non-specific serine/threonine protein kinase</fullName>
        <ecNumber evidence="2">2.7.11.1</ecNumber>
    </recommendedName>
</protein>
<evidence type="ECO:0000313" key="14">
    <source>
        <dbReference type="Proteomes" id="UP001396334"/>
    </source>
</evidence>
<accession>A0ABR2TBY0</accession>
<evidence type="ECO:0000259" key="11">
    <source>
        <dbReference type="Pfam" id="PF13947"/>
    </source>
</evidence>
<keyword evidence="5" id="KW-1133">Transmembrane helix</keyword>
<evidence type="ECO:0000256" key="1">
    <source>
        <dbReference type="ARBA" id="ARBA00004167"/>
    </source>
</evidence>
<comment type="caution">
    <text evidence="13">The sequence shown here is derived from an EMBL/GenBank/DDBJ whole genome shotgun (WGS) entry which is preliminary data.</text>
</comment>
<dbReference type="InterPro" id="IPR025287">
    <property type="entry name" value="WAK_GUB"/>
</dbReference>
<feature type="domain" description="Wall-associated receptor kinase galacturonan-binding" evidence="11">
    <location>
        <begin position="36"/>
        <end position="99"/>
    </location>
</feature>
<sequence>MNPSLLPSKFWLLLVSLFLIFSTKYVFGNSFLSCSYRPSCGSIQEIGYPFWGLGRPESCGYPDPGFELHCNRGVLEIRIKDATYGVLEINNSSEILTVSRIDYGDGICPTPLINSTFQNSPFQDNGSSIPIWLYYDCPTVPENLTLTPLVSNPFECSTSDRNTTGYYVKGDFRGTPIGDYLGLCADSVILPLSITEVGLFEGNRPDPEALEEAARLGFDLVWSANDTWCHECLNEGGECGHILGTGDLICYNSTSSPGTSSFYLRYVC</sequence>
<dbReference type="Pfam" id="PF14380">
    <property type="entry name" value="WAK_assoc"/>
    <property type="match status" value="1"/>
</dbReference>
<evidence type="ECO:0000313" key="13">
    <source>
        <dbReference type="EMBL" id="KAK9034975.1"/>
    </source>
</evidence>
<keyword evidence="7" id="KW-0325">Glycoprotein</keyword>
<dbReference type="PANTHER" id="PTHR33138">
    <property type="entry name" value="OS01G0690200 PROTEIN"/>
    <property type="match status" value="1"/>
</dbReference>
<dbReference type="PANTHER" id="PTHR33138:SF1">
    <property type="entry name" value="OS01G0113900 PROTEIN"/>
    <property type="match status" value="1"/>
</dbReference>
<dbReference type="InterPro" id="IPR032872">
    <property type="entry name" value="WAK_assoc_C"/>
</dbReference>
<dbReference type="Proteomes" id="UP001396334">
    <property type="component" value="Unassembled WGS sequence"/>
</dbReference>
<keyword evidence="4 10" id="KW-0732">Signal</keyword>
<evidence type="ECO:0000256" key="2">
    <source>
        <dbReference type="ARBA" id="ARBA00012513"/>
    </source>
</evidence>
<comment type="subcellular location">
    <subcellularLocation>
        <location evidence="1">Membrane</location>
        <topology evidence="1">Single-pass membrane protein</topology>
    </subcellularLocation>
</comment>
<evidence type="ECO:0000256" key="3">
    <source>
        <dbReference type="ARBA" id="ARBA00022692"/>
    </source>
</evidence>
<reference evidence="13 14" key="1">
    <citation type="journal article" date="2024" name="G3 (Bethesda)">
        <title>Genome assembly of Hibiscus sabdariffa L. provides insights into metabolisms of medicinal natural products.</title>
        <authorList>
            <person name="Kim T."/>
        </authorList>
    </citation>
    <scope>NUCLEOTIDE SEQUENCE [LARGE SCALE GENOMIC DNA]</scope>
    <source>
        <strain evidence="13">TK-2024</strain>
        <tissue evidence="13">Old leaves</tissue>
    </source>
</reference>
<evidence type="ECO:0000256" key="7">
    <source>
        <dbReference type="ARBA" id="ARBA00023180"/>
    </source>
</evidence>
<feature type="domain" description="Wall-associated receptor kinase C-terminal" evidence="12">
    <location>
        <begin position="156"/>
        <end position="253"/>
    </location>
</feature>
<organism evidence="13 14">
    <name type="scientific">Hibiscus sabdariffa</name>
    <name type="common">roselle</name>
    <dbReference type="NCBI Taxonomy" id="183260"/>
    <lineage>
        <taxon>Eukaryota</taxon>
        <taxon>Viridiplantae</taxon>
        <taxon>Streptophyta</taxon>
        <taxon>Embryophyta</taxon>
        <taxon>Tracheophyta</taxon>
        <taxon>Spermatophyta</taxon>
        <taxon>Magnoliopsida</taxon>
        <taxon>eudicotyledons</taxon>
        <taxon>Gunneridae</taxon>
        <taxon>Pentapetalae</taxon>
        <taxon>rosids</taxon>
        <taxon>malvids</taxon>
        <taxon>Malvales</taxon>
        <taxon>Malvaceae</taxon>
        <taxon>Malvoideae</taxon>
        <taxon>Hibiscus</taxon>
    </lineage>
</organism>
<feature type="chain" id="PRO_5047286063" description="non-specific serine/threonine protein kinase" evidence="10">
    <location>
        <begin position="29"/>
        <end position="268"/>
    </location>
</feature>
<feature type="signal peptide" evidence="10">
    <location>
        <begin position="1"/>
        <end position="28"/>
    </location>
</feature>
<evidence type="ECO:0000259" key="12">
    <source>
        <dbReference type="Pfam" id="PF14380"/>
    </source>
</evidence>
<evidence type="ECO:0000256" key="9">
    <source>
        <dbReference type="ARBA" id="ARBA00048679"/>
    </source>
</evidence>
<comment type="catalytic activity">
    <reaction evidence="8">
        <text>L-threonyl-[protein] + ATP = O-phospho-L-threonyl-[protein] + ADP + H(+)</text>
        <dbReference type="Rhea" id="RHEA:46608"/>
        <dbReference type="Rhea" id="RHEA-COMP:11060"/>
        <dbReference type="Rhea" id="RHEA-COMP:11605"/>
        <dbReference type="ChEBI" id="CHEBI:15378"/>
        <dbReference type="ChEBI" id="CHEBI:30013"/>
        <dbReference type="ChEBI" id="CHEBI:30616"/>
        <dbReference type="ChEBI" id="CHEBI:61977"/>
        <dbReference type="ChEBI" id="CHEBI:456216"/>
        <dbReference type="EC" id="2.7.11.1"/>
    </reaction>
</comment>
<dbReference type="Pfam" id="PF13947">
    <property type="entry name" value="GUB_WAK_bind"/>
    <property type="match status" value="1"/>
</dbReference>
<evidence type="ECO:0000256" key="8">
    <source>
        <dbReference type="ARBA" id="ARBA00047899"/>
    </source>
</evidence>
<name>A0ABR2TBY0_9ROSI</name>
<dbReference type="EMBL" id="JBBPBN010000006">
    <property type="protein sequence ID" value="KAK9034975.1"/>
    <property type="molecule type" value="Genomic_DNA"/>
</dbReference>